<organism evidence="2 3">
    <name type="scientific">Trichonephila inaurata madagascariensis</name>
    <dbReference type="NCBI Taxonomy" id="2747483"/>
    <lineage>
        <taxon>Eukaryota</taxon>
        <taxon>Metazoa</taxon>
        <taxon>Ecdysozoa</taxon>
        <taxon>Arthropoda</taxon>
        <taxon>Chelicerata</taxon>
        <taxon>Arachnida</taxon>
        <taxon>Araneae</taxon>
        <taxon>Araneomorphae</taxon>
        <taxon>Entelegynae</taxon>
        <taxon>Araneoidea</taxon>
        <taxon>Nephilidae</taxon>
        <taxon>Trichonephila</taxon>
        <taxon>Trichonephila inaurata</taxon>
    </lineage>
</organism>
<dbReference type="EMBL" id="BMAV01010691">
    <property type="protein sequence ID" value="GFY55982.1"/>
    <property type="molecule type" value="Genomic_DNA"/>
</dbReference>
<keyword evidence="3" id="KW-1185">Reference proteome</keyword>
<comment type="caution">
    <text evidence="2">The sequence shown here is derived from an EMBL/GenBank/DDBJ whole genome shotgun (WGS) entry which is preliminary data.</text>
</comment>
<evidence type="ECO:0000256" key="1">
    <source>
        <dbReference type="SAM" id="MobiDB-lite"/>
    </source>
</evidence>
<evidence type="ECO:0000313" key="2">
    <source>
        <dbReference type="EMBL" id="GFY55982.1"/>
    </source>
</evidence>
<gene>
    <name evidence="2" type="ORF">TNIN_222461</name>
</gene>
<name>A0A8X7C771_9ARAC</name>
<protein>
    <submittedName>
        <fullName evidence="2">Uncharacterized protein</fullName>
    </submittedName>
</protein>
<dbReference type="OrthoDB" id="10543663at2759"/>
<evidence type="ECO:0000313" key="3">
    <source>
        <dbReference type="Proteomes" id="UP000886998"/>
    </source>
</evidence>
<proteinExistence type="predicted"/>
<reference evidence="2" key="1">
    <citation type="submission" date="2020-08" db="EMBL/GenBank/DDBJ databases">
        <title>Multicomponent nature underlies the extraordinary mechanical properties of spider dragline silk.</title>
        <authorList>
            <person name="Kono N."/>
            <person name="Nakamura H."/>
            <person name="Mori M."/>
            <person name="Yoshida Y."/>
            <person name="Ohtoshi R."/>
            <person name="Malay A.D."/>
            <person name="Moran D.A.P."/>
            <person name="Tomita M."/>
            <person name="Numata K."/>
            <person name="Arakawa K."/>
        </authorList>
    </citation>
    <scope>NUCLEOTIDE SEQUENCE</scope>
</reference>
<dbReference type="Proteomes" id="UP000886998">
    <property type="component" value="Unassembled WGS sequence"/>
</dbReference>
<feature type="region of interest" description="Disordered" evidence="1">
    <location>
        <begin position="82"/>
        <end position="121"/>
    </location>
</feature>
<accession>A0A8X7C771</accession>
<sequence>MRCSINYLIHCIYYFSAIQGLKAIVAECTRSVHFSSDDNGSLAKRNLWRRRCRAAGRLTTVGNVEIVGVVGVVLLGGCPGEPGRQTTLRRPDEQLQPPHPPRQQQQRYPHREDGPQTITAH</sequence>
<dbReference type="AlphaFoldDB" id="A0A8X7C771"/>